<feature type="transmembrane region" description="Helical" evidence="1">
    <location>
        <begin position="129"/>
        <end position="149"/>
    </location>
</feature>
<feature type="transmembrane region" description="Helical" evidence="1">
    <location>
        <begin position="275"/>
        <end position="296"/>
    </location>
</feature>
<feature type="transmembrane region" description="Helical" evidence="1">
    <location>
        <begin position="40"/>
        <end position="60"/>
    </location>
</feature>
<keyword evidence="1" id="KW-1133">Transmembrane helix</keyword>
<dbReference type="InterPro" id="IPR036259">
    <property type="entry name" value="MFS_trans_sf"/>
</dbReference>
<feature type="transmembrane region" description="Helical" evidence="1">
    <location>
        <begin position="330"/>
        <end position="352"/>
    </location>
</feature>
<dbReference type="Pfam" id="PF07690">
    <property type="entry name" value="MFS_1"/>
    <property type="match status" value="1"/>
</dbReference>
<keyword evidence="1" id="KW-0812">Transmembrane</keyword>
<dbReference type="PANTHER" id="PTHR11360">
    <property type="entry name" value="MONOCARBOXYLATE TRANSPORTER"/>
    <property type="match status" value="1"/>
</dbReference>
<dbReference type="PANTHER" id="PTHR11360:SF303">
    <property type="entry name" value="MAJOR FACILITATOR SUPERFAMILY (MFS) PROFILE DOMAIN-CONTAINING PROTEIN"/>
    <property type="match status" value="1"/>
</dbReference>
<sequence length="395" mass="43269">MDKWKSFTAGCILLYFFGGCIKTNGIFLNELVMQFKTTHAMVAWAFALQHGVSYLFAPFTEVMISAFGKRRVGVSGGLLVGSAYVYLGISAQSTWQLFCAYVSSGVGFGMIVISVYIYLQEQFKEKFPFVNSIVSLFNFVGLSTLPPAIQYLKACFGVRNALVLMGTLLWNLVLCGLLFSKPELQRKSEEIVTIQDLTTSKQTETSPETENTFGQKSEGTVQKVCNMLGVSPFLFHKTLSIFVILESLGFFVYISWAIFLVPFGTSIGLPPDEAVFLSTAGGLGGIVGKVFAVVLFHFNKMNSYTSCFVPFLVNGLSLLASMFTKKFFQLAALMFVSGAAQGLHSSAMFGLLPSMVCHFHFHQTVVITYLVDGVAIQLGGLISGKYLKKIGSSYT</sequence>
<comment type="caution">
    <text evidence="2">The sequence shown here is derived from an EMBL/GenBank/DDBJ whole genome shotgun (WGS) entry which is preliminary data.</text>
</comment>
<dbReference type="EMBL" id="JAIZAY010000012">
    <property type="protein sequence ID" value="KAJ8032448.1"/>
    <property type="molecule type" value="Genomic_DNA"/>
</dbReference>
<keyword evidence="1" id="KW-0472">Membrane</keyword>
<feature type="transmembrane region" description="Helical" evidence="1">
    <location>
        <begin position="72"/>
        <end position="89"/>
    </location>
</feature>
<name>A0A9Q1BSN7_HOLLE</name>
<reference evidence="2" key="1">
    <citation type="submission" date="2021-10" db="EMBL/GenBank/DDBJ databases">
        <title>Tropical sea cucumber genome reveals ecological adaptation and Cuvierian tubules defense mechanism.</title>
        <authorList>
            <person name="Chen T."/>
        </authorList>
    </citation>
    <scope>NUCLEOTIDE SEQUENCE</scope>
    <source>
        <strain evidence="2">Nanhai2018</strain>
        <tissue evidence="2">Muscle</tissue>
    </source>
</reference>
<dbReference type="OrthoDB" id="6499973at2759"/>
<feature type="transmembrane region" description="Helical" evidence="1">
    <location>
        <begin position="7"/>
        <end position="28"/>
    </location>
</feature>
<feature type="transmembrane region" description="Helical" evidence="1">
    <location>
        <begin position="241"/>
        <end position="263"/>
    </location>
</feature>
<dbReference type="InterPro" id="IPR050327">
    <property type="entry name" value="Proton-linked_MCT"/>
</dbReference>
<proteinExistence type="predicted"/>
<dbReference type="SUPFAM" id="SSF103473">
    <property type="entry name" value="MFS general substrate transporter"/>
    <property type="match status" value="1"/>
</dbReference>
<feature type="transmembrane region" description="Helical" evidence="1">
    <location>
        <begin position="161"/>
        <end position="179"/>
    </location>
</feature>
<dbReference type="AlphaFoldDB" id="A0A9Q1BSN7"/>
<gene>
    <name evidence="2" type="ORF">HOLleu_25977</name>
</gene>
<feature type="transmembrane region" description="Helical" evidence="1">
    <location>
        <begin position="95"/>
        <end position="117"/>
    </location>
</feature>
<keyword evidence="3" id="KW-1185">Reference proteome</keyword>
<accession>A0A9Q1BSN7</accession>
<dbReference type="Proteomes" id="UP001152320">
    <property type="component" value="Chromosome 12"/>
</dbReference>
<dbReference type="InterPro" id="IPR011701">
    <property type="entry name" value="MFS"/>
</dbReference>
<evidence type="ECO:0000313" key="2">
    <source>
        <dbReference type="EMBL" id="KAJ8032448.1"/>
    </source>
</evidence>
<dbReference type="PROSITE" id="PS51257">
    <property type="entry name" value="PROKAR_LIPOPROTEIN"/>
    <property type="match status" value="1"/>
</dbReference>
<organism evidence="2 3">
    <name type="scientific">Holothuria leucospilota</name>
    <name type="common">Black long sea cucumber</name>
    <name type="synonym">Mertensiothuria leucospilota</name>
    <dbReference type="NCBI Taxonomy" id="206669"/>
    <lineage>
        <taxon>Eukaryota</taxon>
        <taxon>Metazoa</taxon>
        <taxon>Echinodermata</taxon>
        <taxon>Eleutherozoa</taxon>
        <taxon>Echinozoa</taxon>
        <taxon>Holothuroidea</taxon>
        <taxon>Aspidochirotacea</taxon>
        <taxon>Aspidochirotida</taxon>
        <taxon>Holothuriidae</taxon>
        <taxon>Holothuria</taxon>
    </lineage>
</organism>
<dbReference type="Gene3D" id="1.20.1250.20">
    <property type="entry name" value="MFS general substrate transporter like domains"/>
    <property type="match status" value="1"/>
</dbReference>
<evidence type="ECO:0000313" key="3">
    <source>
        <dbReference type="Proteomes" id="UP001152320"/>
    </source>
</evidence>
<protein>
    <submittedName>
        <fullName evidence="2">Monocarboxylate transporter 7</fullName>
    </submittedName>
</protein>
<dbReference type="GO" id="GO:0008028">
    <property type="term" value="F:monocarboxylic acid transmembrane transporter activity"/>
    <property type="evidence" value="ECO:0007669"/>
    <property type="project" value="TreeGrafter"/>
</dbReference>
<evidence type="ECO:0000256" key="1">
    <source>
        <dbReference type="SAM" id="Phobius"/>
    </source>
</evidence>